<dbReference type="Gene3D" id="1.10.287.70">
    <property type="match status" value="2"/>
</dbReference>
<dbReference type="GO" id="GO:0005789">
    <property type="term" value="C:endoplasmic reticulum membrane"/>
    <property type="evidence" value="ECO:0007669"/>
    <property type="project" value="UniProtKB-SubCell"/>
</dbReference>
<dbReference type="GO" id="GO:0005267">
    <property type="term" value="F:potassium channel activity"/>
    <property type="evidence" value="ECO:0007669"/>
    <property type="project" value="InterPro"/>
</dbReference>
<feature type="compositionally biased region" description="Basic residues" evidence="11">
    <location>
        <begin position="671"/>
        <end position="686"/>
    </location>
</feature>
<dbReference type="STRING" id="7167.A0A182FVH1"/>
<dbReference type="Pfam" id="PF07885">
    <property type="entry name" value="Ion_trans_2"/>
    <property type="match status" value="2"/>
</dbReference>
<feature type="transmembrane region" description="Helical" evidence="12">
    <location>
        <begin position="1173"/>
        <end position="1192"/>
    </location>
</feature>
<dbReference type="GO" id="GO:0042058">
    <property type="term" value="P:regulation of epidermal growth factor receptor signaling pathway"/>
    <property type="evidence" value="ECO:0007669"/>
    <property type="project" value="TreeGrafter"/>
</dbReference>
<keyword evidence="5" id="KW-0256">Endoplasmic reticulum</keyword>
<dbReference type="InterPro" id="IPR013099">
    <property type="entry name" value="K_chnl_dom"/>
</dbReference>
<name>A0A182FVH1_ANOAL</name>
<dbReference type="InterPro" id="IPR046938">
    <property type="entry name" value="DNA_clamp_sf"/>
</dbReference>
<reference evidence="15 16" key="1">
    <citation type="journal article" date="2017" name="G3 (Bethesda)">
        <title>The Physical Genome Mapping of Anopheles albimanus Corrected Scaffold Misassemblies and Identified Interarm Rearrangements in Genus Anopheles.</title>
        <authorList>
            <person name="Artemov G.N."/>
            <person name="Peery A.N."/>
            <person name="Jiang X."/>
            <person name="Tu Z."/>
            <person name="Stegniy V.N."/>
            <person name="Sharakhova M.V."/>
            <person name="Sharakhov I.V."/>
        </authorList>
    </citation>
    <scope>NUCLEOTIDE SEQUENCE [LARGE SCALE GENOMIC DNA]</scope>
    <source>
        <strain evidence="15 16">ALBI9_A</strain>
    </source>
</reference>
<feature type="compositionally biased region" description="Basic and acidic residues" evidence="11">
    <location>
        <begin position="709"/>
        <end position="724"/>
    </location>
</feature>
<comment type="similarity">
    <text evidence="10">Belongs to the two pore domain potassium channel (TC 1.A.1.8) family.</text>
</comment>
<keyword evidence="4 10" id="KW-0812">Transmembrane</keyword>
<organism evidence="15 16">
    <name type="scientific">Anopheles albimanus</name>
    <name type="common">New world malaria mosquito</name>
    <dbReference type="NCBI Taxonomy" id="7167"/>
    <lineage>
        <taxon>Eukaryota</taxon>
        <taxon>Metazoa</taxon>
        <taxon>Ecdysozoa</taxon>
        <taxon>Arthropoda</taxon>
        <taxon>Hexapoda</taxon>
        <taxon>Insecta</taxon>
        <taxon>Pterygota</taxon>
        <taxon>Neoptera</taxon>
        <taxon>Endopterygota</taxon>
        <taxon>Diptera</taxon>
        <taxon>Nematocera</taxon>
        <taxon>Culicoidea</taxon>
        <taxon>Culicidae</taxon>
        <taxon>Anophelinae</taxon>
        <taxon>Anopheles</taxon>
    </lineage>
</organism>
<evidence type="ECO:0000256" key="4">
    <source>
        <dbReference type="ARBA" id="ARBA00022692"/>
    </source>
</evidence>
<keyword evidence="16" id="KW-1185">Reference proteome</keyword>
<evidence type="ECO:0000256" key="9">
    <source>
        <dbReference type="ARBA" id="ARBA00023303"/>
    </source>
</evidence>
<feature type="transmembrane region" description="Helical" evidence="12">
    <location>
        <begin position="855"/>
        <end position="874"/>
    </location>
</feature>
<feature type="compositionally biased region" description="Low complexity" evidence="11">
    <location>
        <begin position="1300"/>
        <end position="1313"/>
    </location>
</feature>
<sequence>MTQTTPELRPPVGTSMGTAAGPGNRPRINLTMPPVYVAPPHVQAKYSPAHYFQQLHQQQQQQQQQLHQNPLYQPVTPGSPTRISLGPDGVPVAGSEQPDYTDYYSMYPAKAGEFMFKQLEGFRDFTMNTAKSGLGVGEKSVFWMYTKITRWSRNWFTHIFLFLMLFLYSVAGAALFIAVEALNPHYPPVSLRYVGDADSVWDVDTANIAPTTTDATAAAADALNVSFALEPTSVAGNLFACFSSPLPIQPTGTHEKKMETNVNHAKRILAKNLRILALDREKLENPDPDIWEGRAINLVEEYSAVLYQSYKEGSFENKQNKKTWSFWNAVFYCGTIYTTIGKCRGSNGMESSAQPVVVARRRRRTARQLRESTPDPGTRGEEPNASGTSVEGSRSNSCDDQSGSESTRGTGRNGSTTIDSSPSSSKKSLIERAMEYGSSHRNKILARKDKRLATTVGSRSRSVPRDEEDVSSSPEIFSLLRRAKRSLSAARKPKTDDSSDGGRISDTEVRKRRERIERFQSERAVRDAAADGKPAGNASHQANLQRFNEERRRFELEKLKFLQEKRELDRMRLRRFEKYREEMLEEQSRKLKAKLQQERATSIEATPLPPPAPSVASHRSHTAAAKDTFSPPSVKKKILIVPKGRSSSRSASTSEDEGRQSSDDEKTKQTPIRRRYSPRKPKRPRSSKLLEPMKPLPDGITSPESELPSDFHTEEDGEKSARTEEVMTLPATPVEPEMVLTHRRGVTGLSSGELQPEVPLKDDKQSLNTSPAKELLELDKKELDPKTDPAKDKMDGLVVEAKPKRRRPLVVYVDKPGECYTWGEIVKEMHELWLDFLEDHPEERLRIRLQVNHCVFYFGVMVLLCGIGGIVFRLTEGTFESQYKCGVKRVKREFIDQLWLSSHSQREEDWKLSARNRLRKFEEELQIAFEAGMKSYSGNTAWNFVNSVIYSLTVVSTIGYGHISPSTTTGRALTIVYAIIGIPIFLIVLADFGKLFTRGIKFLWAYVRRLYYTGSFRKVRKTAQVQEVMKGLNVVYDMVRRPSGDNELQAATTTTATATVVPQTPKAPPQPAYRLSTELPNAAPPTAASAIEVAPDTPTTPVPETFEIDDEFNLPISVAIFILVAYMLFGATIYFTWENWSFFEAFYFVFISISTIGFGDFVPQHPIYMMCSILYLIFGLALTSMCINVVQLKLSDSFRQASAKIGATIGLQMAEAASLHQSPIHTPIELAAVGIGSDGSEATAEGMSRSRRSSFGHQHYQQQFTVTSTINYGDDGLRCDGTASPGIVCPPGGGGGAGAAGTSSSPSRFSESSYSNLGSRLTAYVAQTSAAAAAAAAAAGAAGSSTTQPLTNLPTPSSSSSLSSSVVYGGGDEQHPGSLRPCCISPSVVPLHHHQHHHQHHHAGPPSNGAATPLSSSSDHHRYSTSSAPNSIMYPPETQRNGPHHRSMSPSSRTRYPVPERFRDPPVSAATPPPPTAQVVSSAKVDQYGNYLLSNSPLMTSSESYSYLTSTVHTPVKRYIPTPPPPESFQHEAPLGPSLMAGLMASGGAGINIIAPHQQPVGGAGASTATLIKSLPYRLKMKPDTGRGTEDATDHYATPPRARPVGIIGERLNHCQANQLCNYGSSTGGGGSGGGGGSRQGLLAGEYSMMRATTPVSIMSEPMAVLGGGQQQQQQQQQQLSDEEQQCYQCASLRQATGVHQTTQTSSGPISPQPLSVSSVSMSDMERQQHSPLSPPSAMLSDRPDILPAQSQDEPETEQNRRQRCNPYFRHDEQQLGVEVELLVERKPSVSRMLLSGIVFVVQSLRHRMVRRPKQWSRSFAPAHVALNNDDNDIYDGLTPVQEDEMFFDVPPAGALGGQAAPPVPEQDLGMQDESHRQIYLLEADHHRQSAAGTAAGAAADPSSMVAGGWRTRTAELQQQQQQHQQQQQQQQHQHHHDHLQDPLGRGRNAMFQFYYGQRIPGTILESVLDNSRRPSRHCIKLLRPNALDDRYDYRPFFTYWVNTTQILVLLLTLLCYGIGPIGIGFEQKSSQVLVTSLSLQTVQHYEQRNIWIGPRRDDLVHLGSKYAPCMRRDGRIMDQISKTRKQERETACCIRNDDSGCVQSSQADCSVRGLWPTTISTWKKWSPGDSGPGGRISGSVCGLDPKYCDAPASIAPHEWPDDITKWPICRKNNQFNQRFRFKDHTAEHMVCEVIGHPCCMGISGECRITTREYCDFVRGYFHDEASLCSQVSCLNDVCGMFPFIVTDLPDQFYRLFTSLYIHAGIVHLIITVAFQHVLLADLERLLGSLRTAIVYIGSGVVGNLTSAIFLPYKAEIGPLPSLAGTLSSLLVLLILCHWRNLKKPQYAMLKMLFLGLLLFGMGTLPWQQNFTGLISGLLFGITFTLALTPYLSLTKYTRKGKIKLVWTCFVLYSVLGAVMFLVFYLFPTLLSLNFLEGNQISSINDNNGMPDHYNPYDTFNYFNAKNGDGSPHGGIMLPGESGAGRHSGGEGGRIKDYADRGGIGTGNRYGGNGGGGGGGGGAISMSGGTIKAINPRYNNINMLARAVNSFSKIGNELYIEATRGGLELKTINSSNTAYAAVLFKDGFFSSYRQGANDTPEENCCKISMKPILTIFKGLSKVLTCTVWLDVNQSRLIFQFRCKLEVTKTYRIFLLDSEHINALNLQQQFPSHIVGSNKVFSSVLLHLNNSVGEIAFDLKEDKTVVSNFVEEHDRSTLRSTLAIPTSAFLSYQLVQSANLIFCYKEFKAVTMFAALSKLNITMSFLEAGSPLMLELNKPGVMQAKIVMGTMQPDESRHKRKQKRQPANRAAVNRTASAESSGINSCLTDDITHNTEAPGTEQEQCSGSSDSVLHRAILRERENQNGIDCGANDEL</sequence>
<dbReference type="InterPro" id="IPR003280">
    <property type="entry name" value="2pore_dom_K_chnl"/>
</dbReference>
<evidence type="ECO:0000313" key="16">
    <source>
        <dbReference type="Proteomes" id="UP000069272"/>
    </source>
</evidence>
<dbReference type="SUPFAM" id="SSF55979">
    <property type="entry name" value="DNA clamp"/>
    <property type="match status" value="1"/>
</dbReference>
<feature type="transmembrane region" description="Helical" evidence="12">
    <location>
        <begin position="2405"/>
        <end position="2427"/>
    </location>
</feature>
<keyword evidence="6 12" id="KW-1133">Transmembrane helix</keyword>
<feature type="compositionally biased region" description="Polar residues" evidence="11">
    <location>
        <begin position="2833"/>
        <end position="2849"/>
    </location>
</feature>
<feature type="compositionally biased region" description="Basic and acidic residues" evidence="11">
    <location>
        <begin position="656"/>
        <end position="668"/>
    </location>
</feature>
<feature type="transmembrane region" description="Helical" evidence="12">
    <location>
        <begin position="1143"/>
        <end position="1161"/>
    </location>
</feature>
<dbReference type="Pfam" id="PF04139">
    <property type="entry name" value="Rad9"/>
    <property type="match status" value="1"/>
</dbReference>
<comment type="similarity">
    <text evidence="2">Belongs to the peptidase S54 family.</text>
</comment>
<feature type="compositionally biased region" description="Basic residues" evidence="11">
    <location>
        <begin position="440"/>
        <end position="450"/>
    </location>
</feature>
<feature type="compositionally biased region" description="Polar residues" evidence="11">
    <location>
        <begin position="1700"/>
        <end position="1722"/>
    </location>
</feature>
<evidence type="ECO:0000256" key="12">
    <source>
        <dbReference type="SAM" id="Phobius"/>
    </source>
</evidence>
<dbReference type="SUPFAM" id="SSF144091">
    <property type="entry name" value="Rhomboid-like"/>
    <property type="match status" value="1"/>
</dbReference>
<feature type="region of interest" description="Disordered" evidence="11">
    <location>
        <begin position="1294"/>
        <end position="1313"/>
    </location>
</feature>
<feature type="region of interest" description="Disordered" evidence="11">
    <location>
        <begin position="585"/>
        <end position="724"/>
    </location>
</feature>
<feature type="transmembrane region" description="Helical" evidence="12">
    <location>
        <begin position="941"/>
        <end position="963"/>
    </location>
</feature>
<feature type="region of interest" description="Disordered" evidence="11">
    <location>
        <begin position="344"/>
        <end position="546"/>
    </location>
</feature>
<dbReference type="VEuPathDB" id="VectorBase:AALB20_033680"/>
<protein>
    <recommendedName>
        <fullName evidence="17">Potassium channel domain-containing protein</fullName>
    </recommendedName>
</protein>
<dbReference type="GO" id="GO:0000077">
    <property type="term" value="P:DNA damage checkpoint signaling"/>
    <property type="evidence" value="ECO:0007669"/>
    <property type="project" value="InterPro"/>
</dbReference>
<dbReference type="Gene3D" id="3.70.10.10">
    <property type="match status" value="1"/>
</dbReference>
<dbReference type="VEuPathDB" id="VectorBase:AALB010556"/>
<feature type="transmembrane region" description="Helical" evidence="12">
    <location>
        <begin position="2317"/>
        <end position="2336"/>
    </location>
</feature>
<dbReference type="InterPro" id="IPR022764">
    <property type="entry name" value="Peptidase_S54_rhomboid_dom"/>
</dbReference>
<keyword evidence="7 10" id="KW-0406">Ion transport</keyword>
<feature type="transmembrane region" description="Helical" evidence="12">
    <location>
        <begin position="975"/>
        <end position="993"/>
    </location>
</feature>
<comment type="subcellular location">
    <subcellularLocation>
        <location evidence="1">Endoplasmic reticulum membrane</location>
        <topology evidence="1">Multi-pass membrane protein</topology>
    </subcellularLocation>
</comment>
<evidence type="ECO:0000256" key="2">
    <source>
        <dbReference type="ARBA" id="ARBA00009045"/>
    </source>
</evidence>
<keyword evidence="3 10" id="KW-0813">Transport</keyword>
<dbReference type="EnsemblMetazoa" id="AALB010556-RA">
    <property type="protein sequence ID" value="AALB010556-PA"/>
    <property type="gene ID" value="AALB010556"/>
</dbReference>
<evidence type="ECO:0000256" key="1">
    <source>
        <dbReference type="ARBA" id="ARBA00004477"/>
    </source>
</evidence>
<feature type="compositionally biased region" description="Low complexity" evidence="11">
    <location>
        <begin position="1344"/>
        <end position="1365"/>
    </location>
</feature>
<feature type="compositionally biased region" description="Basic and acidic residues" evidence="11">
    <location>
        <begin position="503"/>
        <end position="530"/>
    </location>
</feature>
<feature type="region of interest" description="Disordered" evidence="11">
    <location>
        <begin position="1914"/>
        <end position="1943"/>
    </location>
</feature>
<evidence type="ECO:0000256" key="7">
    <source>
        <dbReference type="ARBA" id="ARBA00023065"/>
    </source>
</evidence>
<feature type="region of interest" description="Disordered" evidence="11">
    <location>
        <begin position="747"/>
        <end position="792"/>
    </location>
</feature>
<dbReference type="Proteomes" id="UP000069272">
    <property type="component" value="Chromosome 3R"/>
</dbReference>
<dbReference type="InterPro" id="IPR035952">
    <property type="entry name" value="Rhomboid-like_sf"/>
</dbReference>
<dbReference type="InterPro" id="IPR007268">
    <property type="entry name" value="Rad9/Ddc1"/>
</dbReference>
<feature type="compositionally biased region" description="Basic residues" evidence="11">
    <location>
        <begin position="1391"/>
        <end position="1403"/>
    </location>
</feature>
<dbReference type="PRINTS" id="PR01333">
    <property type="entry name" value="2POREKCHANEL"/>
</dbReference>
<reference evidence="15" key="2">
    <citation type="submission" date="2022-08" db="UniProtKB">
        <authorList>
            <consortium name="EnsemblMetazoa"/>
        </authorList>
    </citation>
    <scope>IDENTIFICATION</scope>
    <source>
        <strain evidence="15">STECLA/ALBI9_A</strain>
    </source>
</reference>
<feature type="compositionally biased region" description="Basic and acidic residues" evidence="11">
    <location>
        <begin position="774"/>
        <end position="792"/>
    </location>
</feature>
<evidence type="ECO:0000259" key="14">
    <source>
        <dbReference type="Pfam" id="PF07885"/>
    </source>
</evidence>
<dbReference type="GO" id="GO:0030896">
    <property type="term" value="C:checkpoint clamp complex"/>
    <property type="evidence" value="ECO:0007669"/>
    <property type="project" value="InterPro"/>
</dbReference>
<keyword evidence="9 10" id="KW-0407">Ion channel</keyword>
<feature type="compositionally biased region" description="Low complexity" evidence="11">
    <location>
        <begin position="403"/>
        <end position="427"/>
    </location>
</feature>
<dbReference type="SUPFAM" id="SSF81324">
    <property type="entry name" value="Voltage-gated potassium channels"/>
    <property type="match status" value="3"/>
</dbReference>
<dbReference type="VEuPathDB" id="VectorBase:AALB20_031094"/>
<feature type="transmembrane region" description="Helical" evidence="12">
    <location>
        <begin position="1116"/>
        <end position="1137"/>
    </location>
</feature>
<feature type="compositionally biased region" description="Low complexity" evidence="11">
    <location>
        <begin position="1918"/>
        <end position="1932"/>
    </location>
</feature>
<feature type="transmembrane region" description="Helical" evidence="12">
    <location>
        <begin position="2293"/>
        <end position="2311"/>
    </location>
</feature>
<proteinExistence type="inferred from homology"/>
<keyword evidence="8 12" id="KW-0472">Membrane</keyword>
<evidence type="ECO:0000256" key="11">
    <source>
        <dbReference type="SAM" id="MobiDB-lite"/>
    </source>
</evidence>
<feature type="region of interest" description="Disordered" evidence="11">
    <location>
        <begin position="1"/>
        <end position="27"/>
    </location>
</feature>
<feature type="region of interest" description="Disordered" evidence="11">
    <location>
        <begin position="1344"/>
        <end position="1478"/>
    </location>
</feature>
<dbReference type="PANTHER" id="PTHR45965:SF3">
    <property type="entry name" value="INACTIVE RHOMBOID PROTEIN 1"/>
    <property type="match status" value="1"/>
</dbReference>
<feature type="region of interest" description="Disordered" evidence="11">
    <location>
        <begin position="1700"/>
        <end position="1765"/>
    </location>
</feature>
<evidence type="ECO:0000256" key="8">
    <source>
        <dbReference type="ARBA" id="ARBA00023136"/>
    </source>
</evidence>
<feature type="transmembrane region" description="Helical" evidence="12">
    <location>
        <begin position="2260"/>
        <end position="2281"/>
    </location>
</feature>
<dbReference type="GO" id="GO:0004252">
    <property type="term" value="F:serine-type endopeptidase activity"/>
    <property type="evidence" value="ECO:0007669"/>
    <property type="project" value="InterPro"/>
</dbReference>
<accession>A0A182FVH1</accession>
<evidence type="ECO:0000256" key="10">
    <source>
        <dbReference type="RuleBase" id="RU003857"/>
    </source>
</evidence>
<dbReference type="Gene3D" id="1.20.1540.10">
    <property type="entry name" value="Rhomboid-like"/>
    <property type="match status" value="1"/>
</dbReference>
<feature type="compositionally biased region" description="Polar residues" evidence="11">
    <location>
        <begin position="2813"/>
        <end position="2826"/>
    </location>
</feature>
<evidence type="ECO:0000313" key="15">
    <source>
        <dbReference type="EnsemblMetazoa" id="AALB010556-PA"/>
    </source>
</evidence>
<evidence type="ECO:0000259" key="13">
    <source>
        <dbReference type="Pfam" id="PF01694"/>
    </source>
</evidence>
<feature type="transmembrane region" description="Helical" evidence="12">
    <location>
        <begin position="155"/>
        <end position="179"/>
    </location>
</feature>
<evidence type="ECO:0000256" key="6">
    <source>
        <dbReference type="ARBA" id="ARBA00022989"/>
    </source>
</evidence>
<feature type="compositionally biased region" description="Basic and acidic residues" evidence="11">
    <location>
        <begin position="368"/>
        <end position="382"/>
    </location>
</feature>
<dbReference type="Pfam" id="PF01694">
    <property type="entry name" value="Rhomboid"/>
    <property type="match status" value="1"/>
</dbReference>
<feature type="domain" description="Peptidase S54 rhomboid" evidence="13">
    <location>
        <begin position="2251"/>
        <end position="2388"/>
    </location>
</feature>
<feature type="compositionally biased region" description="Polar residues" evidence="11">
    <location>
        <begin position="385"/>
        <end position="401"/>
    </location>
</feature>
<evidence type="ECO:0000256" key="5">
    <source>
        <dbReference type="ARBA" id="ARBA00022824"/>
    </source>
</evidence>
<dbReference type="InterPro" id="IPR051512">
    <property type="entry name" value="Inactive_Rhomboid"/>
</dbReference>
<feature type="transmembrane region" description="Helical" evidence="12">
    <location>
        <begin position="2373"/>
        <end position="2393"/>
    </location>
</feature>
<feature type="transmembrane region" description="Helical" evidence="12">
    <location>
        <begin position="2348"/>
        <end position="2367"/>
    </location>
</feature>
<evidence type="ECO:0000256" key="3">
    <source>
        <dbReference type="ARBA" id="ARBA00022448"/>
    </source>
</evidence>
<feature type="domain" description="Potassium channel" evidence="14">
    <location>
        <begin position="1122"/>
        <end position="1191"/>
    </location>
</feature>
<dbReference type="PANTHER" id="PTHR45965">
    <property type="entry name" value="INACTIVE RHOMBOID PROTEIN"/>
    <property type="match status" value="1"/>
</dbReference>
<evidence type="ECO:0008006" key="17">
    <source>
        <dbReference type="Google" id="ProtNLM"/>
    </source>
</evidence>
<feature type="region of interest" description="Disordered" evidence="11">
    <location>
        <begin position="2789"/>
        <end position="2849"/>
    </location>
</feature>
<dbReference type="GO" id="GO:0050708">
    <property type="term" value="P:regulation of protein secretion"/>
    <property type="evidence" value="ECO:0007669"/>
    <property type="project" value="TreeGrafter"/>
</dbReference>
<feature type="domain" description="Potassium channel" evidence="14">
    <location>
        <begin position="939"/>
        <end position="997"/>
    </location>
</feature>
<dbReference type="FunFam" id="1.20.1540.10:FF:000032">
    <property type="entry name" value="inactive rhomboid protein 1"/>
    <property type="match status" value="1"/>
</dbReference>